<accession>A0A2S5B159</accession>
<dbReference type="AlphaFoldDB" id="A0A2S5B159"/>
<protein>
    <submittedName>
        <fullName evidence="1">Uncharacterized protein</fullName>
    </submittedName>
</protein>
<sequence>MASLTYLRLEPAYWDHYRELDVNDFDYLKEATELNVHEQVEASRVVCLPLMPPGSTFEGLLRVIDLATDNAIQVKTGTYDVANAENAFESCVSTVLVDAAIDEDDFTVLVAYYGQDEAAAAIRSVRPGLAAFIRQQEDS</sequence>
<dbReference type="Proteomes" id="UP000237144">
    <property type="component" value="Unassembled WGS sequence"/>
</dbReference>
<dbReference type="EMBL" id="PJQD01000115">
    <property type="protein sequence ID" value="POY70513.1"/>
    <property type="molecule type" value="Genomic_DNA"/>
</dbReference>
<name>A0A2S5B159_9BASI</name>
<reference evidence="1 2" key="1">
    <citation type="journal article" date="2018" name="Front. Microbiol.">
        <title>Prospects for Fungal Bioremediation of Acidic Radioactive Waste Sites: Characterization and Genome Sequence of Rhodotorula taiwanensis MD1149.</title>
        <authorList>
            <person name="Tkavc R."/>
            <person name="Matrosova V.Y."/>
            <person name="Grichenko O.E."/>
            <person name="Gostincar C."/>
            <person name="Volpe R.P."/>
            <person name="Klimenkova P."/>
            <person name="Gaidamakova E.K."/>
            <person name="Zhou C.E."/>
            <person name="Stewart B.J."/>
            <person name="Lyman M.G."/>
            <person name="Malfatti S.A."/>
            <person name="Rubinfeld B."/>
            <person name="Courtot M."/>
            <person name="Singh J."/>
            <person name="Dalgard C.L."/>
            <person name="Hamilton T."/>
            <person name="Frey K.G."/>
            <person name="Gunde-Cimerman N."/>
            <person name="Dugan L."/>
            <person name="Daly M.J."/>
        </authorList>
    </citation>
    <scope>NUCLEOTIDE SEQUENCE [LARGE SCALE GENOMIC DNA]</scope>
    <source>
        <strain evidence="1 2">MD1149</strain>
    </source>
</reference>
<comment type="caution">
    <text evidence="1">The sequence shown here is derived from an EMBL/GenBank/DDBJ whole genome shotgun (WGS) entry which is preliminary data.</text>
</comment>
<evidence type="ECO:0000313" key="2">
    <source>
        <dbReference type="Proteomes" id="UP000237144"/>
    </source>
</evidence>
<organism evidence="1 2">
    <name type="scientific">Rhodotorula taiwanensis</name>
    <dbReference type="NCBI Taxonomy" id="741276"/>
    <lineage>
        <taxon>Eukaryota</taxon>
        <taxon>Fungi</taxon>
        <taxon>Dikarya</taxon>
        <taxon>Basidiomycota</taxon>
        <taxon>Pucciniomycotina</taxon>
        <taxon>Microbotryomycetes</taxon>
        <taxon>Sporidiobolales</taxon>
        <taxon>Sporidiobolaceae</taxon>
        <taxon>Rhodotorula</taxon>
    </lineage>
</organism>
<proteinExistence type="predicted"/>
<evidence type="ECO:0000313" key="1">
    <source>
        <dbReference type="EMBL" id="POY70513.1"/>
    </source>
</evidence>
<keyword evidence="2" id="KW-1185">Reference proteome</keyword>
<gene>
    <name evidence="1" type="ORF">BMF94_6427</name>
</gene>